<evidence type="ECO:0000313" key="2">
    <source>
        <dbReference type="Proteomes" id="UP001596282"/>
    </source>
</evidence>
<gene>
    <name evidence="1" type="ORF">ACFP5Y_00555</name>
</gene>
<keyword evidence="2" id="KW-1185">Reference proteome</keyword>
<evidence type="ECO:0000313" key="1">
    <source>
        <dbReference type="EMBL" id="MFC6179746.1"/>
    </source>
</evidence>
<accession>A0ABW1RWK3</accession>
<protein>
    <submittedName>
        <fullName evidence="1">Uncharacterized protein</fullName>
    </submittedName>
</protein>
<comment type="caution">
    <text evidence="1">The sequence shown here is derived from an EMBL/GenBank/DDBJ whole genome shotgun (WGS) entry which is preliminary data.</text>
</comment>
<organism evidence="1 2">
    <name type="scientific">Lactiplantibacillus daowaiensis</name>
    <dbReference type="NCBI Taxonomy" id="2559918"/>
    <lineage>
        <taxon>Bacteria</taxon>
        <taxon>Bacillati</taxon>
        <taxon>Bacillota</taxon>
        <taxon>Bacilli</taxon>
        <taxon>Lactobacillales</taxon>
        <taxon>Lactobacillaceae</taxon>
        <taxon>Lactiplantibacillus</taxon>
    </lineage>
</organism>
<name>A0ABW1RWK3_9LACO</name>
<proteinExistence type="predicted"/>
<dbReference type="Proteomes" id="UP001596282">
    <property type="component" value="Unassembled WGS sequence"/>
</dbReference>
<dbReference type="RefSeq" id="WP_137628305.1">
    <property type="nucleotide sequence ID" value="NZ_BJDJ01000007.1"/>
</dbReference>
<sequence>MYQDEHHLTFLEAFNTPIIDELLQYLLNIQGEFDYIVTAGIPTTICNAGKLVRREFSKLITTYICGCNLENDKYWRPNITKALGVVPLPKGMRKSLL</sequence>
<reference evidence="2" key="1">
    <citation type="journal article" date="2019" name="Int. J. Syst. Evol. Microbiol.">
        <title>The Global Catalogue of Microorganisms (GCM) 10K type strain sequencing project: providing services to taxonomists for standard genome sequencing and annotation.</title>
        <authorList>
            <consortium name="The Broad Institute Genomics Platform"/>
            <consortium name="The Broad Institute Genome Sequencing Center for Infectious Disease"/>
            <person name="Wu L."/>
            <person name="Ma J."/>
        </authorList>
    </citation>
    <scope>NUCLEOTIDE SEQUENCE [LARGE SCALE GENOMIC DNA]</scope>
    <source>
        <strain evidence="2">CCM 8933</strain>
    </source>
</reference>
<dbReference type="EMBL" id="JBHSSC010000004">
    <property type="protein sequence ID" value="MFC6179746.1"/>
    <property type="molecule type" value="Genomic_DNA"/>
</dbReference>